<dbReference type="PANTHER" id="PTHR41317">
    <property type="entry name" value="PD-(D_E)XK NUCLEASE FAMILY TRANSPOSASE"/>
    <property type="match status" value="1"/>
</dbReference>
<dbReference type="NCBIfam" id="TIGR01784">
    <property type="entry name" value="T_den_put_tspse"/>
    <property type="match status" value="1"/>
</dbReference>
<evidence type="ECO:0000313" key="1">
    <source>
        <dbReference type="EMBL" id="KAB8125831.1"/>
    </source>
</evidence>
<proteinExistence type="predicted"/>
<dbReference type="InterPro" id="IPR010106">
    <property type="entry name" value="RpnA"/>
</dbReference>
<reference evidence="1 2" key="1">
    <citation type="submission" date="2019-10" db="EMBL/GenBank/DDBJ databases">
        <title>Gracilibacillus sp. nov. isolated from rice seeds.</title>
        <authorList>
            <person name="He S."/>
        </authorList>
    </citation>
    <scope>NUCLEOTIDE SEQUENCE [LARGE SCALE GENOMIC DNA]</scope>
    <source>
        <strain evidence="1 2">TD8</strain>
    </source>
</reference>
<protein>
    <submittedName>
        <fullName evidence="1">Rpn family recombination-promoting nuclease/putative transposase</fullName>
    </submittedName>
</protein>
<keyword evidence="2" id="KW-1185">Reference proteome</keyword>
<evidence type="ECO:0000313" key="2">
    <source>
        <dbReference type="Proteomes" id="UP000480246"/>
    </source>
</evidence>
<dbReference type="OrthoDB" id="1097360at2"/>
<organism evidence="1 2">
    <name type="scientific">Gracilibacillus oryzae</name>
    <dbReference type="NCBI Taxonomy" id="1672701"/>
    <lineage>
        <taxon>Bacteria</taxon>
        <taxon>Bacillati</taxon>
        <taxon>Bacillota</taxon>
        <taxon>Bacilli</taxon>
        <taxon>Bacillales</taxon>
        <taxon>Bacillaceae</taxon>
        <taxon>Gracilibacillus</taxon>
    </lineage>
</organism>
<dbReference type="Proteomes" id="UP000480246">
    <property type="component" value="Unassembled WGS sequence"/>
</dbReference>
<sequence length="100" mass="11578">MERLLKRLPLNRLMDLKVDFAFKQLFGHDKNKHITIIFLNAILKREGDDRINNITFVNTEFSGEHENDKQSRLDILATTNKDERVIFIGTQLPLGVATVN</sequence>
<dbReference type="Pfam" id="PF12784">
    <property type="entry name" value="PDDEXK_2"/>
    <property type="match status" value="1"/>
</dbReference>
<dbReference type="EMBL" id="WEID01000124">
    <property type="protein sequence ID" value="KAB8125831.1"/>
    <property type="molecule type" value="Genomic_DNA"/>
</dbReference>
<gene>
    <name evidence="1" type="ORF">F9U64_21495</name>
</gene>
<name>A0A7C8GQN9_9BACI</name>
<dbReference type="AlphaFoldDB" id="A0A7C8GQN9"/>
<accession>A0A7C8GQN9</accession>
<dbReference type="PANTHER" id="PTHR41317:SF1">
    <property type="entry name" value="PD-(D_E)XK NUCLEASE FAMILY TRANSPOSASE"/>
    <property type="match status" value="1"/>
</dbReference>
<comment type="caution">
    <text evidence="1">The sequence shown here is derived from an EMBL/GenBank/DDBJ whole genome shotgun (WGS) entry which is preliminary data.</text>
</comment>